<dbReference type="RefSeq" id="WP_089285206.1">
    <property type="nucleotide sequence ID" value="NZ_FZOJ01000042.1"/>
</dbReference>
<evidence type="ECO:0000313" key="2">
    <source>
        <dbReference type="EMBL" id="SNT12175.1"/>
    </source>
</evidence>
<organism evidence="2 3">
    <name type="scientific">Anaerovirgula multivorans</name>
    <dbReference type="NCBI Taxonomy" id="312168"/>
    <lineage>
        <taxon>Bacteria</taxon>
        <taxon>Bacillati</taxon>
        <taxon>Bacillota</taxon>
        <taxon>Clostridia</taxon>
        <taxon>Peptostreptococcales</taxon>
        <taxon>Natronincolaceae</taxon>
        <taxon>Anaerovirgula</taxon>
    </lineage>
</organism>
<evidence type="ECO:0000313" key="3">
    <source>
        <dbReference type="Proteomes" id="UP000198304"/>
    </source>
</evidence>
<feature type="transmembrane region" description="Helical" evidence="1">
    <location>
        <begin position="35"/>
        <end position="53"/>
    </location>
</feature>
<gene>
    <name evidence="2" type="ORF">SAMN05446037_10427</name>
</gene>
<keyword evidence="1" id="KW-0812">Transmembrane</keyword>
<name>A0A239K274_9FIRM</name>
<protein>
    <recommendedName>
        <fullName evidence="4">DUF3307 domain-containing protein</fullName>
    </recommendedName>
</protein>
<keyword evidence="3" id="KW-1185">Reference proteome</keyword>
<feature type="transmembrane region" description="Helical" evidence="1">
    <location>
        <begin position="144"/>
        <end position="166"/>
    </location>
</feature>
<evidence type="ECO:0000256" key="1">
    <source>
        <dbReference type="SAM" id="Phobius"/>
    </source>
</evidence>
<dbReference type="Proteomes" id="UP000198304">
    <property type="component" value="Unassembled WGS sequence"/>
</dbReference>
<feature type="transmembrane region" description="Helical" evidence="1">
    <location>
        <begin position="95"/>
        <end position="113"/>
    </location>
</feature>
<accession>A0A239K274</accession>
<proteinExistence type="predicted"/>
<dbReference type="Pfam" id="PF11750">
    <property type="entry name" value="DUF3307"/>
    <property type="match status" value="1"/>
</dbReference>
<keyword evidence="1" id="KW-1133">Transmembrane helix</keyword>
<keyword evidence="1" id="KW-0472">Membrane</keyword>
<dbReference type="OrthoDB" id="5122730at2"/>
<feature type="transmembrane region" description="Helical" evidence="1">
    <location>
        <begin position="243"/>
        <end position="268"/>
    </location>
</feature>
<evidence type="ECO:0008006" key="4">
    <source>
        <dbReference type="Google" id="ProtNLM"/>
    </source>
</evidence>
<dbReference type="AlphaFoldDB" id="A0A239K274"/>
<sequence length="270" mass="30733">MVGIQLVLLSHVLTDFVFQWDNLVKLKGEKNIKGFLYHGGILFAIQFIFLITIYNVRSAFCFTLLIVLSHLLIDYAKESIQSQESVQSNNPIAHLFLLIGDQLLHIIVIYLIFNKLPFIENTSLVDMIISQFHLQVDSVSINQMLIGLIVLLYLSFGGAVFIRLIIDIIYRKVPRYMDMIAADDLQPNDPIKEVKVGKFVGILERTILFILLSKGDFSAVGFIIAAKSLARFKQLEKKNFAEYYLIGTFLSFLLTLIAVLLFQQLIIISI</sequence>
<reference evidence="2 3" key="1">
    <citation type="submission" date="2017-06" db="EMBL/GenBank/DDBJ databases">
        <authorList>
            <person name="Kim H.J."/>
            <person name="Triplett B.A."/>
        </authorList>
    </citation>
    <scope>NUCLEOTIDE SEQUENCE [LARGE SCALE GENOMIC DNA]</scope>
    <source>
        <strain evidence="2 3">SCA</strain>
    </source>
</reference>
<dbReference type="InterPro" id="IPR021737">
    <property type="entry name" value="Phage_phiKZ_Orf197"/>
</dbReference>
<dbReference type="EMBL" id="FZOJ01000042">
    <property type="protein sequence ID" value="SNT12175.1"/>
    <property type="molecule type" value="Genomic_DNA"/>
</dbReference>